<dbReference type="InterPro" id="IPR050807">
    <property type="entry name" value="TransReg_Diox_bact_type"/>
</dbReference>
<keyword evidence="1" id="KW-0238">DNA-binding</keyword>
<proteinExistence type="predicted"/>
<evidence type="ECO:0000313" key="4">
    <source>
        <dbReference type="Proteomes" id="UP000245444"/>
    </source>
</evidence>
<dbReference type="RefSeq" id="WP_109961742.1">
    <property type="nucleotide sequence ID" value="NZ_CP029553.1"/>
</dbReference>
<dbReference type="GO" id="GO:0003700">
    <property type="term" value="F:DNA-binding transcription factor activity"/>
    <property type="evidence" value="ECO:0007669"/>
    <property type="project" value="TreeGrafter"/>
</dbReference>
<dbReference type="Proteomes" id="UP000245444">
    <property type="component" value="Chromosome"/>
</dbReference>
<dbReference type="PANTHER" id="PTHR46797">
    <property type="entry name" value="HTH-TYPE TRANSCRIPTIONAL REGULATOR"/>
    <property type="match status" value="1"/>
</dbReference>
<dbReference type="PROSITE" id="PS50943">
    <property type="entry name" value="HTH_CROC1"/>
    <property type="match status" value="1"/>
</dbReference>
<dbReference type="Gene3D" id="1.10.260.40">
    <property type="entry name" value="lambda repressor-like DNA-binding domains"/>
    <property type="match status" value="1"/>
</dbReference>
<reference evidence="3 4" key="1">
    <citation type="submission" date="2018-05" db="EMBL/GenBank/DDBJ databases">
        <title>Complete Genome Sequence of Methylobacterium sp. 17Sr1-28.</title>
        <authorList>
            <person name="Srinivasan S."/>
        </authorList>
    </citation>
    <scope>NUCLEOTIDE SEQUENCE [LARGE SCALE GENOMIC DNA]</scope>
    <source>
        <strain evidence="3 4">17Sr1-28</strain>
    </source>
</reference>
<dbReference type="KEGG" id="mtea:DK419_26640"/>
<evidence type="ECO:0000259" key="2">
    <source>
        <dbReference type="PROSITE" id="PS50943"/>
    </source>
</evidence>
<dbReference type="OrthoDB" id="2986852at2"/>
<dbReference type="EMBL" id="CP029553">
    <property type="protein sequence ID" value="AWN49474.1"/>
    <property type="molecule type" value="Genomic_DNA"/>
</dbReference>
<dbReference type="SUPFAM" id="SSF47413">
    <property type="entry name" value="lambda repressor-like DNA-binding domains"/>
    <property type="match status" value="1"/>
</dbReference>
<evidence type="ECO:0000256" key="1">
    <source>
        <dbReference type="ARBA" id="ARBA00023125"/>
    </source>
</evidence>
<name>A0A2U8WT65_9HYPH</name>
<gene>
    <name evidence="3" type="ORF">DK419_26640</name>
</gene>
<dbReference type="CDD" id="cd00093">
    <property type="entry name" value="HTH_XRE"/>
    <property type="match status" value="1"/>
</dbReference>
<keyword evidence="4" id="KW-1185">Reference proteome</keyword>
<sequence length="116" mass="12737">MTVDLKKSVGLKVRIARQRQKLTQEELGARIGRTPESISNIERGLQLPSIETLVELGQALGIPASELLEGVGAPGIQHSPRRLELELRLRDITRTLSDRALAVAVAQVDVLLQEQI</sequence>
<dbReference type="GO" id="GO:0005829">
    <property type="term" value="C:cytosol"/>
    <property type="evidence" value="ECO:0007669"/>
    <property type="project" value="TreeGrafter"/>
</dbReference>
<dbReference type="SMART" id="SM00530">
    <property type="entry name" value="HTH_XRE"/>
    <property type="match status" value="1"/>
</dbReference>
<dbReference type="GO" id="GO:0003677">
    <property type="term" value="F:DNA binding"/>
    <property type="evidence" value="ECO:0007669"/>
    <property type="project" value="UniProtKB-KW"/>
</dbReference>
<feature type="domain" description="HTH cro/C1-type" evidence="2">
    <location>
        <begin position="13"/>
        <end position="67"/>
    </location>
</feature>
<accession>A0A2U8WT65</accession>
<dbReference type="Pfam" id="PF01381">
    <property type="entry name" value="HTH_3"/>
    <property type="match status" value="1"/>
</dbReference>
<dbReference type="InterPro" id="IPR010982">
    <property type="entry name" value="Lambda_DNA-bd_dom_sf"/>
</dbReference>
<dbReference type="AlphaFoldDB" id="A0A2U8WT65"/>
<evidence type="ECO:0000313" key="3">
    <source>
        <dbReference type="EMBL" id="AWN49474.1"/>
    </source>
</evidence>
<protein>
    <recommendedName>
        <fullName evidence="2">HTH cro/C1-type domain-containing protein</fullName>
    </recommendedName>
</protein>
<dbReference type="PANTHER" id="PTHR46797:SF1">
    <property type="entry name" value="METHYLPHOSPHONATE SYNTHASE"/>
    <property type="match status" value="1"/>
</dbReference>
<organism evidence="3 4">
    <name type="scientific">Methylobacterium terrae</name>
    <dbReference type="NCBI Taxonomy" id="2202827"/>
    <lineage>
        <taxon>Bacteria</taxon>
        <taxon>Pseudomonadati</taxon>
        <taxon>Pseudomonadota</taxon>
        <taxon>Alphaproteobacteria</taxon>
        <taxon>Hyphomicrobiales</taxon>
        <taxon>Methylobacteriaceae</taxon>
        <taxon>Methylobacterium</taxon>
    </lineage>
</organism>
<dbReference type="InterPro" id="IPR001387">
    <property type="entry name" value="Cro/C1-type_HTH"/>
</dbReference>